<reference evidence="10 11" key="1">
    <citation type="journal article" date="2019" name="Microb. Cell Fact.">
        <title>Exploring novel herbicidin analogues by transcriptional regulator overexpression and MS/MS molecular networking.</title>
        <authorList>
            <person name="Shi Y."/>
            <person name="Gu R."/>
            <person name="Li Y."/>
            <person name="Wang X."/>
            <person name="Ren W."/>
            <person name="Li X."/>
            <person name="Wang L."/>
            <person name="Xie Y."/>
            <person name="Hong B."/>
        </authorList>
    </citation>
    <scope>NUCLEOTIDE SEQUENCE [LARGE SCALE GENOMIC DNA]</scope>
    <source>
        <strain evidence="10 11">US-43</strain>
    </source>
</reference>
<dbReference type="AlphaFoldDB" id="A0A5N5VZM5"/>
<dbReference type="GO" id="GO:0003677">
    <property type="term" value="F:DNA binding"/>
    <property type="evidence" value="ECO:0007669"/>
    <property type="project" value="InterPro"/>
</dbReference>
<evidence type="ECO:0000256" key="7">
    <source>
        <dbReference type="SAM" id="MobiDB-lite"/>
    </source>
</evidence>
<keyword evidence="5" id="KW-0676">Redox-active center</keyword>
<feature type="compositionally biased region" description="Basic and acidic residues" evidence="7">
    <location>
        <begin position="115"/>
        <end position="126"/>
    </location>
</feature>
<dbReference type="PANTHER" id="PTHR42801">
    <property type="entry name" value="THIOREDOXIN-DEPENDENT PEROXIDE REDUCTASE"/>
    <property type="match status" value="1"/>
</dbReference>
<dbReference type="InterPro" id="IPR009061">
    <property type="entry name" value="DNA-bd_dom_put_sf"/>
</dbReference>
<keyword evidence="3" id="KW-0560">Oxidoreductase</keyword>
<dbReference type="GO" id="GO:0034599">
    <property type="term" value="P:cellular response to oxidative stress"/>
    <property type="evidence" value="ECO:0007669"/>
    <property type="project" value="TreeGrafter"/>
</dbReference>
<evidence type="ECO:0000256" key="2">
    <source>
        <dbReference type="ARBA" id="ARBA00022862"/>
    </source>
</evidence>
<keyword evidence="2" id="KW-0049">Antioxidant</keyword>
<dbReference type="SUPFAM" id="SSF46955">
    <property type="entry name" value="Putative DNA-binding domain"/>
    <property type="match status" value="1"/>
</dbReference>
<dbReference type="PROSITE" id="PS50937">
    <property type="entry name" value="HTH_MERR_2"/>
    <property type="match status" value="1"/>
</dbReference>
<dbReference type="InterPro" id="IPR036249">
    <property type="entry name" value="Thioredoxin-like_sf"/>
</dbReference>
<keyword evidence="1" id="KW-0575">Peroxidase</keyword>
<feature type="coiled-coil region" evidence="6">
    <location>
        <begin position="83"/>
        <end position="110"/>
    </location>
</feature>
<dbReference type="EMBL" id="VOKX01000116">
    <property type="protein sequence ID" value="KAB7834243.1"/>
    <property type="molecule type" value="Genomic_DNA"/>
</dbReference>
<dbReference type="Gene3D" id="3.40.30.10">
    <property type="entry name" value="Glutaredoxin"/>
    <property type="match status" value="1"/>
</dbReference>
<dbReference type="InterPro" id="IPR050924">
    <property type="entry name" value="Peroxiredoxin_BCP/PrxQ"/>
</dbReference>
<evidence type="ECO:0000256" key="5">
    <source>
        <dbReference type="ARBA" id="ARBA00023284"/>
    </source>
</evidence>
<dbReference type="Pfam" id="PF13411">
    <property type="entry name" value="MerR_1"/>
    <property type="match status" value="1"/>
</dbReference>
<comment type="caution">
    <text evidence="10">The sequence shown here is derived from an EMBL/GenBank/DDBJ whole genome shotgun (WGS) entry which is preliminary data.</text>
</comment>
<dbReference type="GO" id="GO:0045454">
    <property type="term" value="P:cell redox homeostasis"/>
    <property type="evidence" value="ECO:0007669"/>
    <property type="project" value="TreeGrafter"/>
</dbReference>
<protein>
    <submittedName>
        <fullName evidence="10">MerR family transcriptional regulator</fullName>
    </submittedName>
</protein>
<name>A0A5N5VZM5_STRMB</name>
<evidence type="ECO:0000256" key="1">
    <source>
        <dbReference type="ARBA" id="ARBA00022559"/>
    </source>
</evidence>
<dbReference type="PANTHER" id="PTHR42801:SF21">
    <property type="entry name" value="BCPB PROTEIN"/>
    <property type="match status" value="1"/>
</dbReference>
<accession>A0A5N5VZM5</accession>
<evidence type="ECO:0000256" key="6">
    <source>
        <dbReference type="SAM" id="Coils"/>
    </source>
</evidence>
<dbReference type="InterPro" id="IPR013766">
    <property type="entry name" value="Thioredoxin_domain"/>
</dbReference>
<evidence type="ECO:0000313" key="11">
    <source>
        <dbReference type="Proteomes" id="UP000327000"/>
    </source>
</evidence>
<dbReference type="RefSeq" id="WP_152265657.1">
    <property type="nucleotide sequence ID" value="NZ_VOKX01000116.1"/>
</dbReference>
<evidence type="ECO:0000259" key="9">
    <source>
        <dbReference type="PROSITE" id="PS51352"/>
    </source>
</evidence>
<keyword evidence="6" id="KW-0175">Coiled coil</keyword>
<feature type="domain" description="Thioredoxin" evidence="9">
    <location>
        <begin position="159"/>
        <end position="325"/>
    </location>
</feature>
<sequence length="345" mass="37185">MRIGDAARRAGATVKAVRYYEALGLVTPARLANGYRDYDEHDVRVIREIRDLNGLGIAVEHTRPFLDCLAAGRPHADDCPASLAGYRAAIDDLTRRIDALAARRAALAARLHEAAHRDSCAPDPQEHPGPTTTGGDAMHDITRLPAGLPVPEDDGACDTLPGQALPPLELPDTDGRSVRLDALGPGRTVIYVYPLTGRPGTDLPEGWNAIPGARGCTPEACGFRDHHQELTAAGAARVYGLSGQDTAYQREVVERLRLPFAVLSDPALRLADELRLPTFEAGGQRLFTRLTLVVLDGRVEHVFYPVFPPDRHAEQVLDWLHHHPLREGASAGGEVPVPGAGSAVR</sequence>
<dbReference type="PRINTS" id="PR00040">
    <property type="entry name" value="HTHMERR"/>
</dbReference>
<proteinExistence type="predicted"/>
<organism evidence="10 11">
    <name type="scientific">Streptomyces mobaraensis</name>
    <name type="common">Streptoverticillium mobaraense</name>
    <dbReference type="NCBI Taxonomy" id="35621"/>
    <lineage>
        <taxon>Bacteria</taxon>
        <taxon>Bacillati</taxon>
        <taxon>Actinomycetota</taxon>
        <taxon>Actinomycetes</taxon>
        <taxon>Kitasatosporales</taxon>
        <taxon>Streptomycetaceae</taxon>
        <taxon>Streptomyces</taxon>
    </lineage>
</organism>
<feature type="region of interest" description="Disordered" evidence="7">
    <location>
        <begin position="115"/>
        <end position="178"/>
    </location>
</feature>
<dbReference type="OrthoDB" id="5296483at2"/>
<dbReference type="SUPFAM" id="SSF52833">
    <property type="entry name" value="Thioredoxin-like"/>
    <property type="match status" value="1"/>
</dbReference>
<keyword evidence="11" id="KW-1185">Reference proteome</keyword>
<dbReference type="InterPro" id="IPR013740">
    <property type="entry name" value="Redoxin"/>
</dbReference>
<dbReference type="Gene3D" id="1.10.1660.10">
    <property type="match status" value="1"/>
</dbReference>
<dbReference type="SMART" id="SM00422">
    <property type="entry name" value="HTH_MERR"/>
    <property type="match status" value="1"/>
</dbReference>
<evidence type="ECO:0000259" key="8">
    <source>
        <dbReference type="PROSITE" id="PS50937"/>
    </source>
</evidence>
<dbReference type="PROSITE" id="PS51352">
    <property type="entry name" value="THIOREDOXIN_2"/>
    <property type="match status" value="1"/>
</dbReference>
<evidence type="ECO:0000256" key="3">
    <source>
        <dbReference type="ARBA" id="ARBA00023002"/>
    </source>
</evidence>
<keyword evidence="4" id="KW-1015">Disulfide bond</keyword>
<dbReference type="InterPro" id="IPR000551">
    <property type="entry name" value="MerR-type_HTH_dom"/>
</dbReference>
<dbReference type="GO" id="GO:0006355">
    <property type="term" value="P:regulation of DNA-templated transcription"/>
    <property type="evidence" value="ECO:0007669"/>
    <property type="project" value="InterPro"/>
</dbReference>
<dbReference type="GO" id="GO:0005737">
    <property type="term" value="C:cytoplasm"/>
    <property type="evidence" value="ECO:0007669"/>
    <property type="project" value="TreeGrafter"/>
</dbReference>
<gene>
    <name evidence="10" type="ORF">FRZ00_30005</name>
</gene>
<feature type="domain" description="HTH merR-type" evidence="8">
    <location>
        <begin position="1"/>
        <end position="68"/>
    </location>
</feature>
<evidence type="ECO:0000313" key="10">
    <source>
        <dbReference type="EMBL" id="KAB7834243.1"/>
    </source>
</evidence>
<dbReference type="GO" id="GO:0008379">
    <property type="term" value="F:thioredoxin peroxidase activity"/>
    <property type="evidence" value="ECO:0007669"/>
    <property type="project" value="TreeGrafter"/>
</dbReference>
<dbReference type="CDD" id="cd03017">
    <property type="entry name" value="PRX_BCP"/>
    <property type="match status" value="1"/>
</dbReference>
<evidence type="ECO:0000256" key="4">
    <source>
        <dbReference type="ARBA" id="ARBA00023157"/>
    </source>
</evidence>
<dbReference type="Proteomes" id="UP000327000">
    <property type="component" value="Unassembled WGS sequence"/>
</dbReference>
<dbReference type="Pfam" id="PF08534">
    <property type="entry name" value="Redoxin"/>
    <property type="match status" value="1"/>
</dbReference>